<dbReference type="GO" id="GO:0031515">
    <property type="term" value="C:tRNA (m1A) methyltransferase complex"/>
    <property type="evidence" value="ECO:0007669"/>
    <property type="project" value="InterPro"/>
</dbReference>
<dbReference type="EMBL" id="CP051141">
    <property type="protein sequence ID" value="QIW99536.1"/>
    <property type="molecule type" value="Genomic_DNA"/>
</dbReference>
<keyword evidence="5" id="KW-0539">Nucleus</keyword>
<keyword evidence="4" id="KW-0819">tRNA processing</keyword>
<dbReference type="Proteomes" id="UP000503462">
    <property type="component" value="Chromosome 3"/>
</dbReference>
<organism evidence="8 9">
    <name type="scientific">Peltaster fructicola</name>
    <dbReference type="NCBI Taxonomy" id="286661"/>
    <lineage>
        <taxon>Eukaryota</taxon>
        <taxon>Fungi</taxon>
        <taxon>Dikarya</taxon>
        <taxon>Ascomycota</taxon>
        <taxon>Pezizomycotina</taxon>
        <taxon>Dothideomycetes</taxon>
        <taxon>Dothideomycetes incertae sedis</taxon>
        <taxon>Peltaster</taxon>
    </lineage>
</organism>
<evidence type="ECO:0000256" key="6">
    <source>
        <dbReference type="ARBA" id="ARBA00032319"/>
    </source>
</evidence>
<dbReference type="PANTHER" id="PTHR12945">
    <property type="entry name" value="TRANSLATION INITIATION FACTOR EIF3-RELATED"/>
    <property type="match status" value="1"/>
</dbReference>
<comment type="similarity">
    <text evidence="2">Belongs to the TRM6/GCD10 family.</text>
</comment>
<evidence type="ECO:0000256" key="7">
    <source>
        <dbReference type="SAM" id="MobiDB-lite"/>
    </source>
</evidence>
<dbReference type="InterPro" id="IPR017423">
    <property type="entry name" value="TRM6"/>
</dbReference>
<accession>A0A6H0XXN7</accession>
<reference evidence="8 9" key="1">
    <citation type="journal article" date="2016" name="Sci. Rep.">
        <title>Peltaster fructicola genome reveals evolution from an invasive phytopathogen to an ectophytic parasite.</title>
        <authorList>
            <person name="Xu C."/>
            <person name="Chen H."/>
            <person name="Gleason M.L."/>
            <person name="Xu J.R."/>
            <person name="Liu H."/>
            <person name="Zhang R."/>
            <person name="Sun G."/>
        </authorList>
    </citation>
    <scope>NUCLEOTIDE SEQUENCE [LARGE SCALE GENOMIC DNA]</scope>
    <source>
        <strain evidence="8 9">LNHT1506</strain>
    </source>
</reference>
<gene>
    <name evidence="8" type="ORF">AMS68_005054</name>
</gene>
<evidence type="ECO:0000313" key="8">
    <source>
        <dbReference type="EMBL" id="QIW99536.1"/>
    </source>
</evidence>
<keyword evidence="9" id="KW-1185">Reference proteome</keyword>
<evidence type="ECO:0000256" key="1">
    <source>
        <dbReference type="ARBA" id="ARBA00004123"/>
    </source>
</evidence>
<dbReference type="GO" id="GO:0030488">
    <property type="term" value="P:tRNA methylation"/>
    <property type="evidence" value="ECO:0007669"/>
    <property type="project" value="InterPro"/>
</dbReference>
<sequence length="543" mass="60593">MTGHRCVLPDEHLFLRLPNGSLKAVEAKPNTIIEINRLGNIPTSYILGRPYHHTFELLEKKEGEQHSRLRLVTPVELEAERAAGDAGLEESRNAPTDSPADANGEEIDLVTEEGKVVVKNNRLIIDDGNRQTLTHEEIEALKKSSGGREVVEKILANHTALDEKTAFSRAKYTLRKTRKYLKRFTLLPMELGLLIEYVLEKEPPRIMELREESLALVTSWSNAHWNSPDDLYDIGGGELRGDGRLLVVDDAGGLIVAGLAERKGILRATHNTPAMSDAQPMEVDGEKSTDTTVHKDFPLPAKTNSLTLLHSAIQPNVSLLKYFGYDTNHPDQNHPLHTHLRSLSWLQLLHPEEDPLYQEPETMTEEVVQSWKPGKRGTYYKKRRRWERCKAISDEARAGGFDGLIIATHMDLTGLLSRTLPLLRGGAQVVIYSPNVEPLAKVVDLYSKDRRAAYNALRAQDPDSDPPVEDFPLDPRLLLAPTLQTSRVREYQVLPGRTHPLMTSRGGSEGYVLTARRVLPLAGNVEARGHFGRKRKAGAAVSA</sequence>
<proteinExistence type="inferred from homology"/>
<evidence type="ECO:0000256" key="2">
    <source>
        <dbReference type="ARBA" id="ARBA00008320"/>
    </source>
</evidence>
<dbReference type="Pfam" id="PF04189">
    <property type="entry name" value="Gcd10p"/>
    <property type="match status" value="1"/>
</dbReference>
<feature type="region of interest" description="Disordered" evidence="7">
    <location>
        <begin position="82"/>
        <end position="103"/>
    </location>
</feature>
<evidence type="ECO:0000256" key="5">
    <source>
        <dbReference type="ARBA" id="ARBA00023242"/>
    </source>
</evidence>
<dbReference type="AlphaFoldDB" id="A0A6H0XXN7"/>
<dbReference type="GO" id="GO:0005634">
    <property type="term" value="C:nucleus"/>
    <property type="evidence" value="ECO:0007669"/>
    <property type="project" value="UniProtKB-SubCell"/>
</dbReference>
<evidence type="ECO:0000256" key="3">
    <source>
        <dbReference type="ARBA" id="ARBA00021704"/>
    </source>
</evidence>
<dbReference type="OrthoDB" id="10254665at2759"/>
<evidence type="ECO:0000313" key="9">
    <source>
        <dbReference type="Proteomes" id="UP000503462"/>
    </source>
</evidence>
<name>A0A6H0XXN7_9PEZI</name>
<dbReference type="PANTHER" id="PTHR12945:SF0">
    <property type="entry name" value="TRNA (ADENINE(58)-N(1))-METHYLTRANSFERASE NON-CATALYTIC SUBUNIT TRM6"/>
    <property type="match status" value="1"/>
</dbReference>
<evidence type="ECO:0000256" key="4">
    <source>
        <dbReference type="ARBA" id="ARBA00022694"/>
    </source>
</evidence>
<comment type="subcellular location">
    <subcellularLocation>
        <location evidence="1">Nucleus</location>
    </subcellularLocation>
</comment>
<protein>
    <recommendedName>
        <fullName evidence="3">tRNA (adenine(58)-N(1))-methyltransferase non-catalytic subunit TRM6</fullName>
    </recommendedName>
    <alternativeName>
        <fullName evidence="6">tRNA(m1A58)-methyltransferase subunit TRM6</fullName>
    </alternativeName>
</protein>